<evidence type="ECO:0000256" key="2">
    <source>
        <dbReference type="ARBA" id="ARBA00023002"/>
    </source>
</evidence>
<keyword evidence="5" id="KW-1185">Reference proteome</keyword>
<evidence type="ECO:0000313" key="4">
    <source>
        <dbReference type="EMBL" id="ACI59546.1"/>
    </source>
</evidence>
<dbReference type="CDD" id="cd05286">
    <property type="entry name" value="QOR2"/>
    <property type="match status" value="1"/>
</dbReference>
<dbReference type="GO" id="GO:0016491">
    <property type="term" value="F:oxidoreductase activity"/>
    <property type="evidence" value="ECO:0007669"/>
    <property type="project" value="UniProtKB-KW"/>
</dbReference>
<dbReference type="InterPro" id="IPR020843">
    <property type="entry name" value="ER"/>
</dbReference>
<evidence type="ECO:0000259" key="3">
    <source>
        <dbReference type="SMART" id="SM00829"/>
    </source>
</evidence>
<keyword evidence="1" id="KW-0521">NADP</keyword>
<proteinExistence type="predicted"/>
<evidence type="ECO:0000256" key="1">
    <source>
        <dbReference type="ARBA" id="ARBA00022857"/>
    </source>
</evidence>
<dbReference type="InterPro" id="IPR011032">
    <property type="entry name" value="GroES-like_sf"/>
</dbReference>
<dbReference type="AlphaFoldDB" id="A0ABF7QZ77"/>
<accession>A0ABF7QZ77</accession>
<dbReference type="Gene3D" id="3.90.180.10">
    <property type="entry name" value="Medium-chain alcohol dehydrogenases, catalytic domain"/>
    <property type="match status" value="1"/>
</dbReference>
<reference evidence="4 5" key="1">
    <citation type="journal article" date="2010" name="Stand. Genomic Sci.">
        <title>Complete genome sequence of Rhizobium leguminosarum bv trifolii strain WSM2304, an effective microsymbiont of the South American clover Trifolium polymorphum.</title>
        <authorList>
            <person name="Reeve W."/>
            <person name="O'Hara G."/>
            <person name="Chain P."/>
            <person name="Ardley J."/>
            <person name="Brau L."/>
            <person name="Nandesena K."/>
            <person name="Tiwari R."/>
            <person name="Malfatti S."/>
            <person name="Kiss H."/>
            <person name="Lapidus A."/>
            <person name="Copeland A."/>
            <person name="Nolan M."/>
            <person name="Land M."/>
            <person name="Ivanova N."/>
            <person name="Mavromatis K."/>
            <person name="Markowitz V."/>
            <person name="Kyrpides N."/>
            <person name="Melino V."/>
            <person name="Denton M."/>
            <person name="Yates R."/>
            <person name="Howieson J."/>
        </authorList>
    </citation>
    <scope>NUCLEOTIDE SEQUENCE [LARGE SCALE GENOMIC DNA]</scope>
    <source>
        <strain evidence="4 5">WSM2304</strain>
    </source>
</reference>
<organism evidence="4 5">
    <name type="scientific">Rhizobium leguminosarum bv. trifolii (strain WSM2304)</name>
    <dbReference type="NCBI Taxonomy" id="395492"/>
    <lineage>
        <taxon>Bacteria</taxon>
        <taxon>Pseudomonadati</taxon>
        <taxon>Pseudomonadota</taxon>
        <taxon>Alphaproteobacteria</taxon>
        <taxon>Hyphomicrobiales</taxon>
        <taxon>Rhizobiaceae</taxon>
        <taxon>Rhizobium/Agrobacterium group</taxon>
        <taxon>Rhizobium</taxon>
    </lineage>
</organism>
<dbReference type="Proteomes" id="UP000008330">
    <property type="component" value="Plasmid pRLG203"/>
</dbReference>
<dbReference type="Pfam" id="PF13602">
    <property type="entry name" value="ADH_zinc_N_2"/>
    <property type="match status" value="1"/>
</dbReference>
<feature type="domain" description="Enoyl reductase (ER)" evidence="3">
    <location>
        <begin position="11"/>
        <end position="320"/>
    </location>
</feature>
<keyword evidence="4" id="KW-0614">Plasmid</keyword>
<dbReference type="SMART" id="SM00829">
    <property type="entry name" value="PKS_ER"/>
    <property type="match status" value="1"/>
</dbReference>
<dbReference type="InterPro" id="IPR036291">
    <property type="entry name" value="NAD(P)-bd_dom_sf"/>
</dbReference>
<dbReference type="InterPro" id="IPR047618">
    <property type="entry name" value="QOR-like"/>
</dbReference>
<dbReference type="Pfam" id="PF08240">
    <property type="entry name" value="ADH_N"/>
    <property type="match status" value="1"/>
</dbReference>
<protein>
    <submittedName>
        <fullName evidence="4">Alcohol dehydrogenase zinc-binding domain protein</fullName>
    </submittedName>
</protein>
<dbReference type="PANTHER" id="PTHR48106">
    <property type="entry name" value="QUINONE OXIDOREDUCTASE PIG3-RELATED"/>
    <property type="match status" value="1"/>
</dbReference>
<dbReference type="EMBL" id="CP001195">
    <property type="protein sequence ID" value="ACI59546.1"/>
    <property type="molecule type" value="Genomic_DNA"/>
</dbReference>
<dbReference type="SUPFAM" id="SSF51735">
    <property type="entry name" value="NAD(P)-binding Rossmann-fold domains"/>
    <property type="match status" value="1"/>
</dbReference>
<dbReference type="SUPFAM" id="SSF50129">
    <property type="entry name" value="GroES-like"/>
    <property type="match status" value="1"/>
</dbReference>
<dbReference type="InterPro" id="IPR013154">
    <property type="entry name" value="ADH-like_N"/>
</dbReference>
<keyword evidence="2" id="KW-0560">Oxidoreductase</keyword>
<dbReference type="Gene3D" id="3.40.50.720">
    <property type="entry name" value="NAD(P)-binding Rossmann-like Domain"/>
    <property type="match status" value="1"/>
</dbReference>
<sequence length="323" mass="33623">MTTAVRLARTGCADVLEFIGQELSAPGPGEVLLEHDAIGVNYLDVTQRNGAVPIPLPSSLGLEGAGIVAAVGDGVEDVSVGDRVGYALGPLGAYADARLYPANRLLKLPEDLSSHDAASLLLKGLTAQYLLTSTFPVGPGVTVLLYGAAGGLGAVMAPWAARLGAKVIGVVSRESSIERAKVGGCSDVVIWSNDLPDEIARITQKRGVDVVYDGVGKTTFAASLECLRSRGTMVSIGASSGVPDPVSVTTLNKKSLFLTRPSLAAHITDVAEYRERARDLFAAIAAGIVRPDIWKTYPLSQVAEAHRALEGGQSRGAITLDPR</sequence>
<dbReference type="KEGG" id="rlt:Rleg2_6167"/>
<dbReference type="PANTHER" id="PTHR48106:SF13">
    <property type="entry name" value="QUINONE OXIDOREDUCTASE-RELATED"/>
    <property type="match status" value="1"/>
</dbReference>
<evidence type="ECO:0000313" key="5">
    <source>
        <dbReference type="Proteomes" id="UP000008330"/>
    </source>
</evidence>
<dbReference type="RefSeq" id="WP_012559813.1">
    <property type="nucleotide sequence ID" value="NC_011370.1"/>
</dbReference>
<name>A0ABF7QZ77_RHILW</name>
<geneLocation type="plasmid" evidence="4 5">
    <name>pRLG203</name>
</geneLocation>
<gene>
    <name evidence="4" type="ordered locus">Rleg2_6167</name>
</gene>